<dbReference type="GO" id="GO:0031956">
    <property type="term" value="F:medium-chain fatty acid-CoA ligase activity"/>
    <property type="evidence" value="ECO:0007669"/>
    <property type="project" value="UniProtKB-EC"/>
</dbReference>
<feature type="compositionally biased region" description="Polar residues" evidence="13">
    <location>
        <begin position="1582"/>
        <end position="1597"/>
    </location>
</feature>
<comment type="caution">
    <text evidence="15">The sequence shown here is derived from an EMBL/GenBank/DDBJ whole genome shotgun (WGS) entry which is preliminary data.</text>
</comment>
<feature type="compositionally biased region" description="Basic and acidic residues" evidence="13">
    <location>
        <begin position="1770"/>
        <end position="1790"/>
    </location>
</feature>
<dbReference type="CDD" id="cd05917">
    <property type="entry name" value="FACL_like_2"/>
    <property type="match status" value="1"/>
</dbReference>
<evidence type="ECO:0000256" key="5">
    <source>
        <dbReference type="ARBA" id="ARBA00023098"/>
    </source>
</evidence>
<dbReference type="GO" id="GO:0005737">
    <property type="term" value="C:cytoplasm"/>
    <property type="evidence" value="ECO:0007669"/>
    <property type="project" value="InterPro"/>
</dbReference>
<dbReference type="NCBIfam" id="TIGR00539">
    <property type="entry name" value="hemN_rel"/>
    <property type="match status" value="1"/>
</dbReference>
<dbReference type="GO" id="GO:0051539">
    <property type="term" value="F:4 iron, 4 sulfur cluster binding"/>
    <property type="evidence" value="ECO:0007669"/>
    <property type="project" value="InterPro"/>
</dbReference>
<sequence>MGSCLRGKTEWWEVAAEAERGLWEMERETKGYQGCPCVPSHCISFPSPLGSSPDLDPLGQLSVVPNGAGMCISALHTRLLSLSPKVTNSYIQGPTDTPLLDKTVGQCLEETVGRFPDREALVFCRDGVRKTFAQFKEEVDQAAAGLLALGLRKGDRLGMWGPNKYEWVLMQFATAQAGIILVSVNPAYQASELEFVLRKVGCKALVFPTQFKTQKYYDILKQSCPEIEKSSPGGIKSKRLPDLSIVIMCDSKLPGTFHMDEVMQAGDSSHVKQLRAVQQTLSCNEPINIQFTSGTTGSPKGATLSHRNIVNNAYLVGLRLKIRDQENRCALPAPLYHCLASVGGSMVMALHGSSCIFSSPSFEGRAALEAMSREKCSFLLGTPTMFIDMLSQPDFDSYDLSSLRGGIIGGSPAPPEILRAIITKMHMPEIVVAYGTTENSPVSFMGFPNDTIDRKIETVGYIFPHTEAKIEDPETGQPVPLNTPGEIQIRGYCVMLGYWDDPAKTKEVITAEGWYKTGDLGSLDEHGYCKIIGRCKDMIIRGGENIYPAELEQFLHTHPKVEEVQVVGVKDPRMGEEICACIRLRAGQDCTEEEIKAFCKGKISHFKIPHYVVFVSQYPLTVSGKWPYCRKRCSYCNFNTYVVPAADEAALRSCLVREAQTLLRLSQVHSVTSVFFGGGTPSLASPGTVGAVLEAVAGAAHLPAGAEVTLEANPSSTSTSRLAGFRAAGVNRLSIGVQSLDDAELRLLGREHTAAEARKAVEAARGLFPGRTSIDLLFGLPGQSRDAWAQQLEAALRLCDHHISLYQLTLERGTALAAQVRGGALPAPSQDLLADMYHTARTELVAAGFRHYEVSNFARKGALSTHNLSYWRADQYIGVGPGAHGRFVLRGEGGCRREARVQTLEPVAWMREVQSRGHGTRSRVVLSLLEQLEEVLTLGLRTDEGITHERWGRFSPQLSLQAVFGEPGEARALQQEGWLVLDSGKEESLGQSHSTIAEEPEAVPYVLDGEDIQALEIKVEDLKKLHAPHLPIYAGTIPIQKHYLVRKSRPKEVTHLVARPVPLRRPRGPLTFPGPRHLEDGCEEILPHHILGSLQDLRKEALARGNTRVADAIKIPDPDVTAAAVKEEHGREKEKAHQAKLAEHKAFQNWRHHMAMRKKQEKHLGEILHKPENELLMNMSDDYRQIQEERDLIDRSLPALFPGKGYRMGGEFWNLPEQIGDELTGLTLTLTRTECGHPEPITHVGKPQTVQRETGLKSPKRIPCHLNWDKSLFLKHRRQELKSLLEELGFYKPDLEGLEVIGRGQPFTSVSAKAFQRTAISEEIETLSDPLGDSFVAVPETEEVPSLVFCGQPARWIKGVTTSRKEIGLAARITFEALACEKAESFLTVINDGRAAIWYHWMRRPQKIPFRQTRERRMPCFYFDTRPGVILPGETRRFSFIFKSERAGIFSEPWEFRTHPLLLGGALIQVTLWGVAVYEDKLADFREKLESELAAREGAAIVKESLNELLDQIRTPEPIPSPVDSCVTEEELFHRKNPELHYQHQVVKHLHKLWRQHLTVPSVLEEGVPLDQRSTAEGMEYQESTSEPPSVQGSTTELPRGKYTLESPREKSIEEEEAGPSGWNLSIEDFKQAIMSIPGEEEREEALTQLNKAALELCVEQRPTQSDLLYPLCLQLWRGAIDDLVSHSLRLRSLLGLMKEDPYAEGVPEETVKKGTKKGGKEATKKEEKKDKEGKKSRGTSGKEKVDLSGSRKLKAKDEKQVSSTSVQDMKGEAESVKAGAEEQKRKEEGAAADGAEPAQEEVDISLGNYREKLYIEVYGLLDSMVSEMVSLFEDLKQ</sequence>
<dbReference type="InterPro" id="IPR007197">
    <property type="entry name" value="rSAM"/>
</dbReference>
<evidence type="ECO:0000256" key="3">
    <source>
        <dbReference type="ARBA" id="ARBA00014678"/>
    </source>
</evidence>
<evidence type="ECO:0000313" key="15">
    <source>
        <dbReference type="EMBL" id="TRZ09613.1"/>
    </source>
</evidence>
<dbReference type="InterPro" id="IPR010723">
    <property type="entry name" value="HemN_C"/>
</dbReference>
<keyword evidence="16" id="KW-1185">Reference proteome</keyword>
<dbReference type="Pfam" id="PF13193">
    <property type="entry name" value="AMP-binding_C"/>
    <property type="match status" value="1"/>
</dbReference>
<dbReference type="Gene3D" id="3.40.50.12780">
    <property type="entry name" value="N-terminal domain of ligase-like"/>
    <property type="match status" value="1"/>
</dbReference>
<evidence type="ECO:0000259" key="14">
    <source>
        <dbReference type="PROSITE" id="PS51918"/>
    </source>
</evidence>
<evidence type="ECO:0000256" key="9">
    <source>
        <dbReference type="ARBA" id="ARBA00039638"/>
    </source>
</evidence>
<proteinExistence type="inferred from homology"/>
<dbReference type="SFLD" id="SFLDS00029">
    <property type="entry name" value="Radical_SAM"/>
    <property type="match status" value="1"/>
</dbReference>
<dbReference type="InterPro" id="IPR032707">
    <property type="entry name" value="MYCBPAP"/>
</dbReference>
<dbReference type="InterPro" id="IPR042099">
    <property type="entry name" value="ANL_N_sf"/>
</dbReference>
<protein>
    <recommendedName>
        <fullName evidence="9">Medium-chain acyl-CoA ligase ACSF2, mitochondrial</fullName>
        <ecNumber evidence="8">6.2.1.2</ecNumber>
    </recommendedName>
    <alternativeName>
        <fullName evidence="6">Putative heme chaperone</fullName>
    </alternativeName>
    <alternativeName>
        <fullName evidence="3">Radical S-adenosyl methionine domain-containing protein 1, mitochondrial</fullName>
    </alternativeName>
</protein>
<evidence type="ECO:0000256" key="11">
    <source>
        <dbReference type="ARBA" id="ARBA00047319"/>
    </source>
</evidence>
<dbReference type="Pfam" id="PF00501">
    <property type="entry name" value="AMP-binding"/>
    <property type="match status" value="1"/>
</dbReference>
<evidence type="ECO:0000256" key="6">
    <source>
        <dbReference type="ARBA" id="ARBA00033094"/>
    </source>
</evidence>
<evidence type="ECO:0000256" key="10">
    <source>
        <dbReference type="ARBA" id="ARBA00045130"/>
    </source>
</evidence>
<dbReference type="SUPFAM" id="SSF102114">
    <property type="entry name" value="Radical SAM enzymes"/>
    <property type="match status" value="1"/>
</dbReference>
<dbReference type="InterPro" id="IPR045851">
    <property type="entry name" value="AMP-bd_C_sf"/>
</dbReference>
<feature type="region of interest" description="Disordered" evidence="13">
    <location>
        <begin position="1706"/>
        <end position="1804"/>
    </location>
</feature>
<dbReference type="PROSITE" id="PS00455">
    <property type="entry name" value="AMP_BINDING"/>
    <property type="match status" value="1"/>
</dbReference>
<dbReference type="PROSITE" id="PS51918">
    <property type="entry name" value="RADICAL_SAM"/>
    <property type="match status" value="1"/>
</dbReference>
<name>A0A8K1G0U2_9PASS</name>
<accession>A0A8K1G0U2</accession>
<reference evidence="15" key="1">
    <citation type="submission" date="2019-04" db="EMBL/GenBank/DDBJ databases">
        <title>Genome assembly of Zosterops borbonicus 15179.</title>
        <authorList>
            <person name="Leroy T."/>
            <person name="Anselmetti Y."/>
            <person name="Tilak M.-K."/>
            <person name="Nabholz B."/>
        </authorList>
    </citation>
    <scope>NUCLEOTIDE SEQUENCE</scope>
    <source>
        <strain evidence="15">HGM_15179</strain>
        <tissue evidence="15">Muscle</tissue>
    </source>
</reference>
<feature type="region of interest" description="Disordered" evidence="13">
    <location>
        <begin position="1577"/>
        <end position="1622"/>
    </location>
</feature>
<dbReference type="EC" id="6.2.1.2" evidence="8"/>
<dbReference type="PANTHER" id="PTHR48421">
    <property type="entry name" value="MYCBP-ASSOCIATED PROTEIN"/>
    <property type="match status" value="1"/>
</dbReference>
<organism evidence="15 16">
    <name type="scientific">Zosterops borbonicus</name>
    <dbReference type="NCBI Taxonomy" id="364589"/>
    <lineage>
        <taxon>Eukaryota</taxon>
        <taxon>Metazoa</taxon>
        <taxon>Chordata</taxon>
        <taxon>Craniata</taxon>
        <taxon>Vertebrata</taxon>
        <taxon>Euteleostomi</taxon>
        <taxon>Archelosauria</taxon>
        <taxon>Archosauria</taxon>
        <taxon>Dinosauria</taxon>
        <taxon>Saurischia</taxon>
        <taxon>Theropoda</taxon>
        <taxon>Coelurosauria</taxon>
        <taxon>Aves</taxon>
        <taxon>Neognathae</taxon>
        <taxon>Neoaves</taxon>
        <taxon>Telluraves</taxon>
        <taxon>Australaves</taxon>
        <taxon>Passeriformes</taxon>
        <taxon>Sylvioidea</taxon>
        <taxon>Zosteropidae</taxon>
        <taxon>Zosterops</taxon>
    </lineage>
</organism>
<comment type="similarity">
    <text evidence="2">Belongs to the ATP-dependent AMP-binding enzyme family.</text>
</comment>
<dbReference type="InterPro" id="IPR058240">
    <property type="entry name" value="rSAM_sf"/>
</dbReference>
<dbReference type="Gene3D" id="3.30.300.30">
    <property type="match status" value="1"/>
</dbReference>
<dbReference type="SMART" id="SM00729">
    <property type="entry name" value="Elp3"/>
    <property type="match status" value="1"/>
</dbReference>
<comment type="similarity">
    <text evidence="1">Belongs to the anaerobic coproporphyrinogen-III oxidase family. HemW subfamily.</text>
</comment>
<dbReference type="FunFam" id="3.40.50.12780:FF:000003">
    <property type="entry name" value="Long-chain-fatty-acid--CoA ligase FadD"/>
    <property type="match status" value="1"/>
</dbReference>
<keyword evidence="5" id="KW-0443">Lipid metabolism</keyword>
<dbReference type="InterPro" id="IPR025110">
    <property type="entry name" value="AMP-bd_C"/>
</dbReference>
<comment type="function">
    <text evidence="10">May be a heme chaperone, appears to bind heme. Homologous bacterial proteins do not have oxygen-independent coproporphyrinogen-III oxidase activity. Binds 1 [4Fe-4S] cluster. The cluster is coordinated with 3 cysteines and an exchangeable S-adenosyl-L-methionine.</text>
</comment>
<dbReference type="GO" id="GO:0006629">
    <property type="term" value="P:lipid metabolic process"/>
    <property type="evidence" value="ECO:0007669"/>
    <property type="project" value="UniProtKB-KW"/>
</dbReference>
<keyword evidence="4" id="KW-0436">Ligase</keyword>
<evidence type="ECO:0000256" key="8">
    <source>
        <dbReference type="ARBA" id="ARBA00039009"/>
    </source>
</evidence>
<dbReference type="CDD" id="cd01335">
    <property type="entry name" value="Radical_SAM"/>
    <property type="match status" value="1"/>
</dbReference>
<evidence type="ECO:0000256" key="7">
    <source>
        <dbReference type="ARBA" id="ARBA00037247"/>
    </source>
</evidence>
<evidence type="ECO:0000256" key="2">
    <source>
        <dbReference type="ARBA" id="ARBA00006432"/>
    </source>
</evidence>
<feature type="domain" description="Radical SAM core" evidence="14">
    <location>
        <begin position="610"/>
        <end position="850"/>
    </location>
</feature>
<dbReference type="Pfam" id="PF04055">
    <property type="entry name" value="Radical_SAM"/>
    <property type="match status" value="1"/>
</dbReference>
<dbReference type="Gene3D" id="3.30.750.200">
    <property type="match status" value="1"/>
</dbReference>
<evidence type="ECO:0000256" key="4">
    <source>
        <dbReference type="ARBA" id="ARBA00022598"/>
    </source>
</evidence>
<comment type="function">
    <text evidence="7">Acyl-CoA synthases catalyze the initial reaction in fatty acid metabolism, by forming a thioester with CoA. Has some preference toward medium-chain substrates. Plays a role in adipocyte differentiation.</text>
</comment>
<dbReference type="PANTHER" id="PTHR48421:SF1">
    <property type="entry name" value="MYCBP-ASSOCIATED PROTEIN"/>
    <property type="match status" value="1"/>
</dbReference>
<dbReference type="OrthoDB" id="10253115at2759"/>
<dbReference type="GO" id="GO:0004109">
    <property type="term" value="F:coproporphyrinogen oxidase activity"/>
    <property type="evidence" value="ECO:0007669"/>
    <property type="project" value="InterPro"/>
</dbReference>
<dbReference type="GO" id="GO:0006779">
    <property type="term" value="P:porphyrin-containing compound biosynthetic process"/>
    <property type="evidence" value="ECO:0007669"/>
    <property type="project" value="InterPro"/>
</dbReference>
<dbReference type="SUPFAM" id="SSF56801">
    <property type="entry name" value="Acetyl-CoA synthetase-like"/>
    <property type="match status" value="1"/>
</dbReference>
<dbReference type="EMBL" id="SWJQ01001030">
    <property type="protein sequence ID" value="TRZ09613.1"/>
    <property type="molecule type" value="Genomic_DNA"/>
</dbReference>
<dbReference type="Pfam" id="PF06969">
    <property type="entry name" value="HemN_C"/>
    <property type="match status" value="1"/>
</dbReference>
<feature type="compositionally biased region" description="Basic and acidic residues" evidence="13">
    <location>
        <begin position="1719"/>
        <end position="1747"/>
    </location>
</feature>
<dbReference type="SFLD" id="SFLDF00562">
    <property type="entry name" value="HemN-like__clustered_with_heat"/>
    <property type="match status" value="1"/>
</dbReference>
<evidence type="ECO:0000256" key="12">
    <source>
        <dbReference type="ARBA" id="ARBA00048277"/>
    </source>
</evidence>
<dbReference type="SFLD" id="SFLDG01065">
    <property type="entry name" value="anaerobic_coproporphyrinogen-I"/>
    <property type="match status" value="1"/>
</dbReference>
<dbReference type="InterPro" id="IPR004559">
    <property type="entry name" value="HemW-like"/>
</dbReference>
<dbReference type="Proteomes" id="UP000796761">
    <property type="component" value="Unassembled WGS sequence"/>
</dbReference>
<dbReference type="InterPro" id="IPR006638">
    <property type="entry name" value="Elp3/MiaA/NifB-like_rSAM"/>
</dbReference>
<evidence type="ECO:0000256" key="1">
    <source>
        <dbReference type="ARBA" id="ARBA00006100"/>
    </source>
</evidence>
<gene>
    <name evidence="15" type="ORF">HGM15179_017488</name>
</gene>
<dbReference type="Pfam" id="PF14646">
    <property type="entry name" value="MYCBPAP"/>
    <property type="match status" value="1"/>
</dbReference>
<comment type="catalytic activity">
    <reaction evidence="12">
        <text>a medium-chain fatty acid + ATP + CoA = a medium-chain fatty acyl-CoA + AMP + diphosphate</text>
        <dbReference type="Rhea" id="RHEA:48340"/>
        <dbReference type="ChEBI" id="CHEBI:30616"/>
        <dbReference type="ChEBI" id="CHEBI:33019"/>
        <dbReference type="ChEBI" id="CHEBI:57287"/>
        <dbReference type="ChEBI" id="CHEBI:59558"/>
        <dbReference type="ChEBI" id="CHEBI:90546"/>
        <dbReference type="ChEBI" id="CHEBI:456215"/>
        <dbReference type="EC" id="6.2.1.2"/>
    </reaction>
</comment>
<dbReference type="SFLD" id="SFLDF00288">
    <property type="entry name" value="HemN-like__clustered_with_nucl"/>
    <property type="match status" value="1"/>
</dbReference>
<evidence type="ECO:0000313" key="16">
    <source>
        <dbReference type="Proteomes" id="UP000796761"/>
    </source>
</evidence>
<evidence type="ECO:0000256" key="13">
    <source>
        <dbReference type="SAM" id="MobiDB-lite"/>
    </source>
</evidence>
<dbReference type="InterPro" id="IPR020845">
    <property type="entry name" value="AMP-binding_CS"/>
</dbReference>
<dbReference type="InterPro" id="IPR000873">
    <property type="entry name" value="AMP-dep_synth/lig_dom"/>
</dbReference>
<comment type="catalytic activity">
    <reaction evidence="11">
        <text>octanoate + ATP + CoA = octanoyl-CoA + AMP + diphosphate</text>
        <dbReference type="Rhea" id="RHEA:33631"/>
        <dbReference type="ChEBI" id="CHEBI:25646"/>
        <dbReference type="ChEBI" id="CHEBI:30616"/>
        <dbReference type="ChEBI" id="CHEBI:33019"/>
        <dbReference type="ChEBI" id="CHEBI:57287"/>
        <dbReference type="ChEBI" id="CHEBI:57386"/>
        <dbReference type="ChEBI" id="CHEBI:456215"/>
    </reaction>
</comment>
<dbReference type="FunFam" id="3.30.300.30:FF:000008">
    <property type="entry name" value="2,3-dihydroxybenzoate-AMP ligase"/>
    <property type="match status" value="1"/>
</dbReference>